<comment type="similarity">
    <text evidence="2">Belongs to the glycosyl hydrolase 42 family.</text>
</comment>
<keyword evidence="4" id="KW-0479">Metal-binding</keyword>
<keyword evidence="7" id="KW-0326">Glycosidase</keyword>
<dbReference type="InterPro" id="IPR029062">
    <property type="entry name" value="Class_I_gatase-like"/>
</dbReference>
<comment type="caution">
    <text evidence="10">The sequence shown here is derived from an EMBL/GenBank/DDBJ whole genome shotgun (WGS) entry which is preliminary data.</text>
</comment>
<dbReference type="InterPro" id="IPR017853">
    <property type="entry name" value="GH"/>
</dbReference>
<evidence type="ECO:0000259" key="9">
    <source>
        <dbReference type="Pfam" id="PF08532"/>
    </source>
</evidence>
<dbReference type="OrthoDB" id="9800974at2"/>
<evidence type="ECO:0000256" key="4">
    <source>
        <dbReference type="ARBA" id="ARBA00022723"/>
    </source>
</evidence>
<evidence type="ECO:0000256" key="5">
    <source>
        <dbReference type="ARBA" id="ARBA00022801"/>
    </source>
</evidence>
<dbReference type="Pfam" id="PF08532">
    <property type="entry name" value="Glyco_hydro_42M"/>
    <property type="match status" value="1"/>
</dbReference>
<dbReference type="PANTHER" id="PTHR36447">
    <property type="entry name" value="BETA-GALACTOSIDASE GANA"/>
    <property type="match status" value="1"/>
</dbReference>
<reference evidence="10 11" key="1">
    <citation type="journal article" date="2019" name="Appl. Environ. Microbiol.">
        <title>Genetic determinants of hydroxycinnamic acid metabolism in heterofermentative lactobacilli.</title>
        <authorList>
            <person name="Gaur G."/>
            <person name="Oh J.H."/>
            <person name="Filannino P."/>
            <person name="Gobbetti M."/>
            <person name="van Pijkeren J.P."/>
            <person name="Ganzle M.G."/>
        </authorList>
    </citation>
    <scope>NUCLEOTIDE SEQUENCE [LARGE SCALE GENOMIC DNA]</scope>
    <source>
        <strain evidence="10 11">C5</strain>
    </source>
</reference>
<comment type="catalytic activity">
    <reaction evidence="1">
        <text>Hydrolysis of terminal non-reducing beta-D-galactose residues in beta-D-galactosides.</text>
        <dbReference type="EC" id="3.2.1.23"/>
    </reaction>
</comment>
<dbReference type="GO" id="GO:0009341">
    <property type="term" value="C:beta-galactosidase complex"/>
    <property type="evidence" value="ECO:0007669"/>
    <property type="project" value="InterPro"/>
</dbReference>
<feature type="domain" description="Beta-galactosidase trimerisation" evidence="9">
    <location>
        <begin position="411"/>
        <end position="608"/>
    </location>
</feature>
<dbReference type="InterPro" id="IPR003476">
    <property type="entry name" value="Glyco_hydro_42"/>
</dbReference>
<dbReference type="SMR" id="A0A6N9I3Y7"/>
<dbReference type="GO" id="GO:0005975">
    <property type="term" value="P:carbohydrate metabolic process"/>
    <property type="evidence" value="ECO:0007669"/>
    <property type="project" value="InterPro"/>
</dbReference>
<dbReference type="GO" id="GO:0004565">
    <property type="term" value="F:beta-galactosidase activity"/>
    <property type="evidence" value="ECO:0007669"/>
    <property type="project" value="UniProtKB-EC"/>
</dbReference>
<dbReference type="RefSeq" id="WP_161003465.1">
    <property type="nucleotide sequence ID" value="NZ_WEZQ01000006.1"/>
</dbReference>
<evidence type="ECO:0000313" key="10">
    <source>
        <dbReference type="EMBL" id="MYV17033.1"/>
    </source>
</evidence>
<sequence length="683" mass="78714">MLNHFLYGSAYYYEYLPYERLDEDIKMMKEANINVVRIGESTWSTYEPQEGKFDFSKLDKVVDAMAAAHINVIIGTPTYAIPTWMVKKYPEVMLTDKTGQHQYGARQLVDFTHPTFKFLAERIIRKMIKRTSQKPNVIGFQVDNETKHFSTSSNNVYIAFQKWLKNKFDNNLDKLNAEFGMDYWSNRINAWEDFPPINSTINGSLGSAFEKFQRTLVTAYLQWQVSIVNDYKRSDQFVTNNFDLEWRDQSFGLNAAVDIYKTSKVLTDTAIDIYHPTQSHLTGAEIAFGGDIARSTKDKPYIVMETEAQAFKNWVPYPGQLRLQAYSHIASGAKMVEYWHWHSIHNSFETYWKGLLSHDFKPNPVYNEAKRIGAELKSIGSNFVNSTKQNRIAIVVSNDSLTSVDWFPFRDKSEGHQYNDVLRNYYDTLYKMNTEVDILPIDSPKIFNYDLLVVPMLYSATDGQLSSLNRYVHAGGNIVYGFRSGFTNENVKVRTTVQPGIISKAIGAEYELFVDPNQNAGTNEAENLVTVSGQSELADLKNAAAHDWMELLTATTGKVLAQYNHAYWGKYAAITENEYGKGKAFYIGSFFDQKDMETIFKYVLKKTGVWSNRQEQSFPIINKRLIDSVHRNHLDFYFNYSSKPQKVIFYSSEGTSLFTHENIHNQDTFILKPWDLQIFSTSF</sequence>
<dbReference type="EC" id="3.2.1.23" evidence="3"/>
<evidence type="ECO:0000256" key="3">
    <source>
        <dbReference type="ARBA" id="ARBA00012756"/>
    </source>
</evidence>
<keyword evidence="5" id="KW-0378">Hydrolase</keyword>
<feature type="domain" description="Glycoside hydrolase family 42 N-terminal" evidence="8">
    <location>
        <begin position="11"/>
        <end position="379"/>
    </location>
</feature>
<evidence type="ECO:0000259" key="8">
    <source>
        <dbReference type="Pfam" id="PF02449"/>
    </source>
</evidence>
<dbReference type="InterPro" id="IPR013738">
    <property type="entry name" value="Beta_galactosidase_Trimer"/>
</dbReference>
<proteinExistence type="inferred from homology"/>
<organism evidence="10 11">
    <name type="scientific">Furfurilactobacillus milii</name>
    <dbReference type="NCBI Taxonomy" id="2888272"/>
    <lineage>
        <taxon>Bacteria</taxon>
        <taxon>Bacillati</taxon>
        <taxon>Bacillota</taxon>
        <taxon>Bacilli</taxon>
        <taxon>Lactobacillales</taxon>
        <taxon>Lactobacillaceae</taxon>
        <taxon>Furfurilactobacillus</taxon>
    </lineage>
</organism>
<evidence type="ECO:0000256" key="7">
    <source>
        <dbReference type="ARBA" id="ARBA00023295"/>
    </source>
</evidence>
<name>A0A6N9I3Y7_9LACO</name>
<evidence type="ECO:0000256" key="6">
    <source>
        <dbReference type="ARBA" id="ARBA00022833"/>
    </source>
</evidence>
<keyword evidence="6" id="KW-0862">Zinc</keyword>
<dbReference type="SUPFAM" id="SSF51445">
    <property type="entry name" value="(Trans)glycosidases"/>
    <property type="match status" value="1"/>
</dbReference>
<dbReference type="EMBL" id="WEZQ01000006">
    <property type="protein sequence ID" value="MYV17033.1"/>
    <property type="molecule type" value="Genomic_DNA"/>
</dbReference>
<dbReference type="AlphaFoldDB" id="A0A6N9I3Y7"/>
<dbReference type="SUPFAM" id="SSF52317">
    <property type="entry name" value="Class I glutamine amidotransferase-like"/>
    <property type="match status" value="1"/>
</dbReference>
<dbReference type="Gene3D" id="3.20.20.80">
    <property type="entry name" value="Glycosidases"/>
    <property type="match status" value="1"/>
</dbReference>
<evidence type="ECO:0000313" key="11">
    <source>
        <dbReference type="Proteomes" id="UP000449209"/>
    </source>
</evidence>
<dbReference type="PANTHER" id="PTHR36447:SF2">
    <property type="entry name" value="BETA-GALACTOSIDASE YESZ"/>
    <property type="match status" value="1"/>
</dbReference>
<protein>
    <recommendedName>
        <fullName evidence="3">beta-galactosidase</fullName>
        <ecNumber evidence="3">3.2.1.23</ecNumber>
    </recommendedName>
</protein>
<dbReference type="InterPro" id="IPR013529">
    <property type="entry name" value="Glyco_hydro_42_N"/>
</dbReference>
<dbReference type="GO" id="GO:0046872">
    <property type="term" value="F:metal ion binding"/>
    <property type="evidence" value="ECO:0007669"/>
    <property type="project" value="UniProtKB-KW"/>
</dbReference>
<dbReference type="CDD" id="cd03143">
    <property type="entry name" value="A4_beta-galactosidase_middle_domain"/>
    <property type="match status" value="1"/>
</dbReference>
<evidence type="ECO:0000256" key="2">
    <source>
        <dbReference type="ARBA" id="ARBA00005940"/>
    </source>
</evidence>
<dbReference type="Gene3D" id="3.40.50.880">
    <property type="match status" value="1"/>
</dbReference>
<dbReference type="Proteomes" id="UP000449209">
    <property type="component" value="Unassembled WGS sequence"/>
</dbReference>
<accession>A0A6N9I3Y7</accession>
<gene>
    <name evidence="10" type="ORF">GB993_05900</name>
</gene>
<evidence type="ECO:0000256" key="1">
    <source>
        <dbReference type="ARBA" id="ARBA00001412"/>
    </source>
</evidence>
<dbReference type="Pfam" id="PF02449">
    <property type="entry name" value="Glyco_hydro_42"/>
    <property type="match status" value="1"/>
</dbReference>